<keyword evidence="3" id="KW-0274">FAD</keyword>
<dbReference type="PROSITE" id="PS51257">
    <property type="entry name" value="PROKAR_LIPOPROTEIN"/>
    <property type="match status" value="1"/>
</dbReference>
<reference evidence="6 7" key="1">
    <citation type="submission" date="2021-01" db="EMBL/GenBank/DDBJ databases">
        <title>Genome public.</title>
        <authorList>
            <person name="Liu C."/>
            <person name="Sun Q."/>
        </authorList>
    </citation>
    <scope>NUCLEOTIDE SEQUENCE [LARGE SCALE GENOMIC DNA]</scope>
    <source>
        <strain evidence="6 7">YIM B02564</strain>
    </source>
</reference>
<comment type="cofactor">
    <cofactor evidence="1">
        <name>FAD</name>
        <dbReference type="ChEBI" id="CHEBI:57692"/>
    </cofactor>
</comment>
<feature type="domain" description="FAD-dependent oxidoreductase 2 FAD-binding" evidence="5">
    <location>
        <begin position="52"/>
        <end position="486"/>
    </location>
</feature>
<sequence>MGIKRFAGNRQLNVLAIVVLMATLLLQGCSGSGDNAKSNGEGNAKGETMSTDVVVVGSGATGMSASIQAKQLGLDVIMLEKNGSLGGSSNSAEGYGGINTNFAKKQGIHYDVKKVFKEAQDFHHWATNPELLMKYYQSSGETGNWLESLGVKFDMLAPNGTNKFNTWHLYHRDQPTTNSLVASLSDNAKKLGVKIMLETRGKELIMKDGKVAGIKAEKSDGGTLSIKAPVVILATGGYANNPKMIEKYAKIDGDVVVDVGVPGRTGDGINMALKVGASDKRLKGTLMNFGAAMKGQPTYGPINMVGWMPLLKVNQEGFRFEDESVVERDWGTAGNAQKQQGYVYHIVTKDTLDGFIKNGFPTWTNKMPNFYDDLNKALEKNKDSVFKADTLEELADKMKIDKANLEATVNKWNEFAKTGVDKDFGLPAKYLYPVEKGPYYGFKFGLGIFATTDGLEVTPDAQVLDKKGKVIPGLYAGGGDAGGLNGETYDVNIVPGSQQGWAVNSGRFAAKDAKRYIGEIN</sequence>
<keyword evidence="4" id="KW-0560">Oxidoreductase</keyword>
<protein>
    <submittedName>
        <fullName evidence="6">FAD-dependent oxidoreductase</fullName>
    </submittedName>
</protein>
<dbReference type="InterPro" id="IPR036188">
    <property type="entry name" value="FAD/NAD-bd_sf"/>
</dbReference>
<dbReference type="Proteomes" id="UP000623967">
    <property type="component" value="Unassembled WGS sequence"/>
</dbReference>
<dbReference type="SUPFAM" id="SSF56425">
    <property type="entry name" value="Succinate dehydrogenase/fumarate reductase flavoprotein, catalytic domain"/>
    <property type="match status" value="1"/>
</dbReference>
<evidence type="ECO:0000259" key="5">
    <source>
        <dbReference type="Pfam" id="PF00890"/>
    </source>
</evidence>
<dbReference type="EMBL" id="JAESWB010000247">
    <property type="protein sequence ID" value="MBL4953929.1"/>
    <property type="molecule type" value="Genomic_DNA"/>
</dbReference>
<evidence type="ECO:0000256" key="3">
    <source>
        <dbReference type="ARBA" id="ARBA00022827"/>
    </source>
</evidence>
<keyword evidence="7" id="KW-1185">Reference proteome</keyword>
<dbReference type="InterPro" id="IPR027477">
    <property type="entry name" value="Succ_DH/fumarate_Rdtase_cat_sf"/>
</dbReference>
<keyword evidence="2" id="KW-0285">Flavoprotein</keyword>
<dbReference type="RefSeq" id="WP_202655187.1">
    <property type="nucleotide sequence ID" value="NZ_JAESWB010000247.1"/>
</dbReference>
<evidence type="ECO:0000256" key="4">
    <source>
        <dbReference type="ARBA" id="ARBA00023002"/>
    </source>
</evidence>
<accession>A0ABS1TSB0</accession>
<proteinExistence type="predicted"/>
<dbReference type="SUPFAM" id="SSF51905">
    <property type="entry name" value="FAD/NAD(P)-binding domain"/>
    <property type="match status" value="1"/>
</dbReference>
<dbReference type="InterPro" id="IPR050315">
    <property type="entry name" value="FAD-oxidoreductase_2"/>
</dbReference>
<dbReference type="Pfam" id="PF00890">
    <property type="entry name" value="FAD_binding_2"/>
    <property type="match status" value="1"/>
</dbReference>
<dbReference type="Gene3D" id="3.50.50.60">
    <property type="entry name" value="FAD/NAD(P)-binding domain"/>
    <property type="match status" value="1"/>
</dbReference>
<name>A0ABS1TSB0_9BACI</name>
<gene>
    <name evidence="6" type="ORF">JK635_17230</name>
</gene>
<evidence type="ECO:0000313" key="7">
    <source>
        <dbReference type="Proteomes" id="UP000623967"/>
    </source>
</evidence>
<dbReference type="PANTHER" id="PTHR43400">
    <property type="entry name" value="FUMARATE REDUCTASE"/>
    <property type="match status" value="1"/>
</dbReference>
<organism evidence="6 7">
    <name type="scientific">Neobacillus paridis</name>
    <dbReference type="NCBI Taxonomy" id="2803862"/>
    <lineage>
        <taxon>Bacteria</taxon>
        <taxon>Bacillati</taxon>
        <taxon>Bacillota</taxon>
        <taxon>Bacilli</taxon>
        <taxon>Bacillales</taxon>
        <taxon>Bacillaceae</taxon>
        <taxon>Neobacillus</taxon>
    </lineage>
</organism>
<comment type="caution">
    <text evidence="6">The sequence shown here is derived from an EMBL/GenBank/DDBJ whole genome shotgun (WGS) entry which is preliminary data.</text>
</comment>
<dbReference type="Gene3D" id="3.90.700.10">
    <property type="entry name" value="Succinate dehydrogenase/fumarate reductase flavoprotein, catalytic domain"/>
    <property type="match status" value="1"/>
</dbReference>
<evidence type="ECO:0000313" key="6">
    <source>
        <dbReference type="EMBL" id="MBL4953929.1"/>
    </source>
</evidence>
<evidence type="ECO:0000256" key="1">
    <source>
        <dbReference type="ARBA" id="ARBA00001974"/>
    </source>
</evidence>
<evidence type="ECO:0000256" key="2">
    <source>
        <dbReference type="ARBA" id="ARBA00022630"/>
    </source>
</evidence>
<dbReference type="InterPro" id="IPR003953">
    <property type="entry name" value="FAD-dep_OxRdtase_2_FAD-bd"/>
</dbReference>
<dbReference type="PANTHER" id="PTHR43400:SF10">
    <property type="entry name" value="3-OXOSTEROID 1-DEHYDROGENASE"/>
    <property type="match status" value="1"/>
</dbReference>